<dbReference type="InterPro" id="IPR003594">
    <property type="entry name" value="HATPase_dom"/>
</dbReference>
<dbReference type="EMBL" id="JBCEVZ010000105">
    <property type="protein sequence ID" value="MEL5996887.1"/>
    <property type="molecule type" value="Genomic_DNA"/>
</dbReference>
<keyword evidence="3" id="KW-0597">Phosphoprotein</keyword>
<evidence type="ECO:0000256" key="6">
    <source>
        <dbReference type="ARBA" id="ARBA00022777"/>
    </source>
</evidence>
<proteinExistence type="predicted"/>
<evidence type="ECO:0000256" key="2">
    <source>
        <dbReference type="ARBA" id="ARBA00012438"/>
    </source>
</evidence>
<protein>
    <recommendedName>
        <fullName evidence="2">histidine kinase</fullName>
        <ecNumber evidence="2">2.7.13.3</ecNumber>
    </recommendedName>
</protein>
<evidence type="ECO:0000313" key="13">
    <source>
        <dbReference type="Proteomes" id="UP001479606"/>
    </source>
</evidence>
<keyword evidence="13" id="KW-1185">Reference proteome</keyword>
<dbReference type="SUPFAM" id="SSF55874">
    <property type="entry name" value="ATPase domain of HSP90 chaperone/DNA topoisomerase II/histidine kinase"/>
    <property type="match status" value="1"/>
</dbReference>
<evidence type="ECO:0000256" key="4">
    <source>
        <dbReference type="ARBA" id="ARBA00022679"/>
    </source>
</evidence>
<accession>A0ABU9M1F3</accession>
<dbReference type="PANTHER" id="PTHR41523">
    <property type="entry name" value="TWO-COMPONENT SYSTEM SENSOR PROTEIN"/>
    <property type="match status" value="1"/>
</dbReference>
<keyword evidence="8" id="KW-0175">Coiled coil</keyword>
<keyword evidence="5" id="KW-0547">Nucleotide-binding</keyword>
<evidence type="ECO:0000256" key="10">
    <source>
        <dbReference type="SAM" id="SignalP"/>
    </source>
</evidence>
<dbReference type="Pfam" id="PF07568">
    <property type="entry name" value="HisKA_2"/>
    <property type="match status" value="1"/>
</dbReference>
<dbReference type="PANTHER" id="PTHR41523:SF8">
    <property type="entry name" value="ETHYLENE RESPONSE SENSOR PROTEIN"/>
    <property type="match status" value="1"/>
</dbReference>
<comment type="catalytic activity">
    <reaction evidence="1">
        <text>ATP + protein L-histidine = ADP + protein N-phospho-L-histidine.</text>
        <dbReference type="EC" id="2.7.13.3"/>
    </reaction>
</comment>
<dbReference type="Proteomes" id="UP001479606">
    <property type="component" value="Unassembled WGS sequence"/>
</dbReference>
<evidence type="ECO:0000313" key="12">
    <source>
        <dbReference type="EMBL" id="MEL5996887.1"/>
    </source>
</evidence>
<feature type="domain" description="Histidine kinase/HSP90-like ATPase" evidence="11">
    <location>
        <begin position="656"/>
        <end position="753"/>
    </location>
</feature>
<keyword evidence="9" id="KW-0472">Membrane</keyword>
<dbReference type="SUPFAM" id="SSF48452">
    <property type="entry name" value="TPR-like"/>
    <property type="match status" value="3"/>
</dbReference>
<keyword evidence="4" id="KW-0808">Transferase</keyword>
<evidence type="ECO:0000256" key="5">
    <source>
        <dbReference type="ARBA" id="ARBA00022741"/>
    </source>
</evidence>
<dbReference type="InterPro" id="IPR011495">
    <property type="entry name" value="Sig_transdc_His_kin_sub2_dim/P"/>
</dbReference>
<evidence type="ECO:0000256" key="9">
    <source>
        <dbReference type="SAM" id="Phobius"/>
    </source>
</evidence>
<evidence type="ECO:0000256" key="1">
    <source>
        <dbReference type="ARBA" id="ARBA00000085"/>
    </source>
</evidence>
<feature type="coiled-coil region" evidence="8">
    <location>
        <begin position="524"/>
        <end position="554"/>
    </location>
</feature>
<dbReference type="InterPro" id="IPR036890">
    <property type="entry name" value="HATPase_C_sf"/>
</dbReference>
<evidence type="ECO:0000256" key="8">
    <source>
        <dbReference type="SAM" id="Coils"/>
    </source>
</evidence>
<dbReference type="GO" id="GO:0016301">
    <property type="term" value="F:kinase activity"/>
    <property type="evidence" value="ECO:0007669"/>
    <property type="project" value="UniProtKB-KW"/>
</dbReference>
<dbReference type="Pfam" id="PF02518">
    <property type="entry name" value="HATPase_c"/>
    <property type="match status" value="1"/>
</dbReference>
<reference evidence="12 13" key="1">
    <citation type="journal article" date="2018" name="Arch. Microbiol.">
        <title>Hymenobacter segetis sp. nov., isolated from soil.</title>
        <authorList>
            <person name="Ten L.N."/>
            <person name="Lim S.J."/>
            <person name="Kim B.O."/>
            <person name="Kang I.K."/>
            <person name="Jung H.Y."/>
        </authorList>
    </citation>
    <scope>NUCLEOTIDE SEQUENCE [LARGE SCALE GENOMIC DNA]</scope>
    <source>
        <strain evidence="12 13">S7-3-11</strain>
    </source>
</reference>
<evidence type="ECO:0000256" key="3">
    <source>
        <dbReference type="ARBA" id="ARBA00022553"/>
    </source>
</evidence>
<name>A0ABU9M1F3_9BACT</name>
<dbReference type="Gene3D" id="1.25.40.10">
    <property type="entry name" value="Tetratricopeptide repeat domain"/>
    <property type="match status" value="2"/>
</dbReference>
<dbReference type="EC" id="2.7.13.3" evidence="2"/>
<sequence>MKLLLLFLLLFGAGRLAKAEPLDPLLGRASVDSLKARLWQCPPDTNRVNLLLQLSNALVTRREELLLNLDSAYAYSQQARFLSDSLHFSSGKTISLYLTGRILPFLHKAAQGTELLRQGIAQSVALQNKHLEADGWFYLGIAYRANTGDLFRSLECFAKARRLYLATNDPERAAYLLKWIADIHLAQARYAQAHDELLQVLAEYRSVGYRRLHYTFDLLVAVDEQMANYQEAIRFELAAINGAKATNDLVYLSNFYMRMAEIYETLRQYAPSLTYRYLALAQMKREEKAAPAETYMRAACAIANTLIKMHQPEQAVALLLKESRANPPVNDVTRYMLAEGLSNGYVTSKQYALAEKAALKGVALASSLAHRNKKFDIFYRQIQYASCVLLGRIYTDTHQFDKARFYLDKAATIGSQTASLTENAGFYLLRFKVDSAQGNLSAAIAHYQHYKALNDSIFNTRSSTVIANLRMQYNTEKREHNMALLTKQNFVQRASLRQREFQRNALFVGALLMALLLGLGYNRYRLKQRSNQKLEAQQDEINQKNKSLELALEDKEWMLKEIHHRVKNNLQIITSLLYSQSSYLQDKAALSAIRESQNRVHSMALIHQKLYQGTQLASVPIQNYVAEIVSYLIATFDCQEYVQAELAVSDVALDVALAVPVGLILNEAITNSLKYAFRPQEAGVIRVELSQVEKTYYLLISDNGIGFPADFNPQRSRTLGLNLIRGLSKQLDGRLHISGLGGVRIALEFDEIELVARHAAEHLTVV</sequence>
<organism evidence="12 13">
    <name type="scientific">Hymenobacter segetis</name>
    <dbReference type="NCBI Taxonomy" id="2025509"/>
    <lineage>
        <taxon>Bacteria</taxon>
        <taxon>Pseudomonadati</taxon>
        <taxon>Bacteroidota</taxon>
        <taxon>Cytophagia</taxon>
        <taxon>Cytophagales</taxon>
        <taxon>Hymenobacteraceae</taxon>
        <taxon>Hymenobacter</taxon>
    </lineage>
</organism>
<evidence type="ECO:0000259" key="11">
    <source>
        <dbReference type="SMART" id="SM00387"/>
    </source>
</evidence>
<dbReference type="RefSeq" id="WP_342301581.1">
    <property type="nucleotide sequence ID" value="NZ_JBCEVZ010000105.1"/>
</dbReference>
<feature type="transmembrane region" description="Helical" evidence="9">
    <location>
        <begin position="505"/>
        <end position="524"/>
    </location>
</feature>
<comment type="caution">
    <text evidence="12">The sequence shown here is derived from an EMBL/GenBank/DDBJ whole genome shotgun (WGS) entry which is preliminary data.</text>
</comment>
<keyword evidence="10" id="KW-0732">Signal</keyword>
<evidence type="ECO:0000256" key="7">
    <source>
        <dbReference type="ARBA" id="ARBA00022840"/>
    </source>
</evidence>
<feature type="signal peptide" evidence="10">
    <location>
        <begin position="1"/>
        <end position="19"/>
    </location>
</feature>
<dbReference type="SMART" id="SM00387">
    <property type="entry name" value="HATPase_c"/>
    <property type="match status" value="1"/>
</dbReference>
<dbReference type="InterPro" id="IPR011990">
    <property type="entry name" value="TPR-like_helical_dom_sf"/>
</dbReference>
<keyword evidence="7" id="KW-0067">ATP-binding</keyword>
<keyword evidence="6 12" id="KW-0418">Kinase</keyword>
<gene>
    <name evidence="12" type="ORF">AAFH49_21935</name>
</gene>
<keyword evidence="9" id="KW-1133">Transmembrane helix</keyword>
<keyword evidence="9" id="KW-0812">Transmembrane</keyword>
<dbReference type="Gene3D" id="3.30.565.10">
    <property type="entry name" value="Histidine kinase-like ATPase, C-terminal domain"/>
    <property type="match status" value="1"/>
</dbReference>
<dbReference type="Gene3D" id="3.30.450.20">
    <property type="entry name" value="PAS domain"/>
    <property type="match status" value="1"/>
</dbReference>
<feature type="chain" id="PRO_5045649234" description="histidine kinase" evidence="10">
    <location>
        <begin position="20"/>
        <end position="766"/>
    </location>
</feature>